<dbReference type="Proteomes" id="UP000252038">
    <property type="component" value="Chromosome"/>
</dbReference>
<gene>
    <name evidence="1" type="ORF">DK843_01515</name>
</gene>
<proteinExistence type="predicted"/>
<dbReference type="AlphaFoldDB" id="A0A344UCV5"/>
<accession>A0A344UCV5</accession>
<evidence type="ECO:0000313" key="1">
    <source>
        <dbReference type="EMBL" id="AXE33103.1"/>
    </source>
</evidence>
<dbReference type="PROSITE" id="PS51257">
    <property type="entry name" value="PROKAR_LIPOPROTEIN"/>
    <property type="match status" value="1"/>
</dbReference>
<name>A0A344UCV5_9NEIS</name>
<sequence>MFAFFVRNAAVKKTSVLFFLLLLILSGCSDKDKLAQLEAENQQLKARIQLMESEHPIINHAPLQTFGKERLGRDLPDIDRVGFLTARAALAGVNAIHDEMGKIQSPSEIKEKVLYPLYTLEDMWPAHRSEAGEKIDPIFHSCQNMVTLTRMGVEAAQANMDAVLPKISDLEKLVRFQCSFALSAAVIKSQGKK</sequence>
<organism evidence="1 2">
    <name type="scientific">Chromobacterium phragmitis</name>
    <dbReference type="NCBI Taxonomy" id="2202141"/>
    <lineage>
        <taxon>Bacteria</taxon>
        <taxon>Pseudomonadati</taxon>
        <taxon>Pseudomonadota</taxon>
        <taxon>Betaproteobacteria</taxon>
        <taxon>Neisseriales</taxon>
        <taxon>Chromobacteriaceae</taxon>
        <taxon>Chromobacterium</taxon>
    </lineage>
</organism>
<evidence type="ECO:0000313" key="2">
    <source>
        <dbReference type="Proteomes" id="UP000252038"/>
    </source>
</evidence>
<dbReference type="KEGG" id="chrb:DK843_01515"/>
<dbReference type="EMBL" id="CP029554">
    <property type="protein sequence ID" value="AXE33103.1"/>
    <property type="molecule type" value="Genomic_DNA"/>
</dbReference>
<protein>
    <submittedName>
        <fullName evidence="1">Uncharacterized protein</fullName>
    </submittedName>
</protein>
<reference evidence="1 2" key="1">
    <citation type="submission" date="2018-05" db="EMBL/GenBank/DDBJ databases">
        <title>Genome sequencing, assembly and analysis of the novel insecticidal bacterium, Chromobacterium phragmitis.</title>
        <authorList>
            <person name="Sparks M.E."/>
            <person name="Blackburn M.B."/>
            <person name="Gundersen-Rindal D.E."/>
        </authorList>
    </citation>
    <scope>NUCLEOTIDE SEQUENCE [LARGE SCALE GENOMIC DNA]</scope>
    <source>
        <strain evidence="1">IIBBL 274-1</strain>
    </source>
</reference>